<comment type="caution">
    <text evidence="2">The sequence shown here is derived from an EMBL/GenBank/DDBJ whole genome shotgun (WGS) entry which is preliminary data.</text>
</comment>
<feature type="transmembrane region" description="Helical" evidence="1">
    <location>
        <begin position="7"/>
        <end position="24"/>
    </location>
</feature>
<feature type="transmembrane region" description="Helical" evidence="1">
    <location>
        <begin position="125"/>
        <end position="148"/>
    </location>
</feature>
<sequence length="152" mass="17599">MSYKEKSVWVSLILNLAIAGYYIFHLHGLYQADLLTEETLTGLFVKIVLMLIVWEIILQASLALLNYHESDKGEDERESLFKLRGNRNGYHVLTAVVFMAIFILWKVDFSEHRLVFNELSAAMNTLNILVMGVLVAEIVNYVSQVFYFRRGY</sequence>
<evidence type="ECO:0000313" key="3">
    <source>
        <dbReference type="Proteomes" id="UP000307790"/>
    </source>
</evidence>
<gene>
    <name evidence="2" type="ORF">FE810_10900</name>
</gene>
<feature type="transmembrane region" description="Helical" evidence="1">
    <location>
        <begin position="88"/>
        <end position="105"/>
    </location>
</feature>
<reference evidence="2 3" key="1">
    <citation type="submission" date="2019-05" db="EMBL/GenBank/DDBJ databases">
        <title>Genome sequences of Thalassotalea litorea 1K03283.</title>
        <authorList>
            <person name="Zhang D."/>
        </authorList>
    </citation>
    <scope>NUCLEOTIDE SEQUENCE [LARGE SCALE GENOMIC DNA]</scope>
    <source>
        <strain evidence="2 3">MCCC 1K03283</strain>
    </source>
</reference>
<organism evidence="2 3">
    <name type="scientific">Thalassotalea litorea</name>
    <dbReference type="NCBI Taxonomy" id="2020715"/>
    <lineage>
        <taxon>Bacteria</taxon>
        <taxon>Pseudomonadati</taxon>
        <taxon>Pseudomonadota</taxon>
        <taxon>Gammaproteobacteria</taxon>
        <taxon>Alteromonadales</taxon>
        <taxon>Colwelliaceae</taxon>
        <taxon>Thalassotalea</taxon>
    </lineage>
</organism>
<dbReference type="OrthoDB" id="7630939at2"/>
<dbReference type="Proteomes" id="UP000307790">
    <property type="component" value="Unassembled WGS sequence"/>
</dbReference>
<keyword evidence="1" id="KW-1133">Transmembrane helix</keyword>
<keyword evidence="1" id="KW-0472">Membrane</keyword>
<name>A0A5R9IJE3_9GAMM</name>
<feature type="transmembrane region" description="Helical" evidence="1">
    <location>
        <begin position="44"/>
        <end position="67"/>
    </location>
</feature>
<protein>
    <submittedName>
        <fullName evidence="2">Uncharacterized protein</fullName>
    </submittedName>
</protein>
<accession>A0A5R9IJE3</accession>
<keyword evidence="3" id="KW-1185">Reference proteome</keyword>
<proteinExistence type="predicted"/>
<evidence type="ECO:0000313" key="2">
    <source>
        <dbReference type="EMBL" id="TLU64593.1"/>
    </source>
</evidence>
<dbReference type="RefSeq" id="WP_138320091.1">
    <property type="nucleotide sequence ID" value="NZ_VCBC01000010.1"/>
</dbReference>
<dbReference type="EMBL" id="VCBC01000010">
    <property type="protein sequence ID" value="TLU64593.1"/>
    <property type="molecule type" value="Genomic_DNA"/>
</dbReference>
<dbReference type="AlphaFoldDB" id="A0A5R9IJE3"/>
<keyword evidence="1" id="KW-0812">Transmembrane</keyword>
<evidence type="ECO:0000256" key="1">
    <source>
        <dbReference type="SAM" id="Phobius"/>
    </source>
</evidence>